<comment type="caution">
    <text evidence="1">The sequence shown here is derived from an EMBL/GenBank/DDBJ whole genome shotgun (WGS) entry which is preliminary data.</text>
</comment>
<dbReference type="EMBL" id="JAATIQ010000333">
    <property type="protein sequence ID" value="KAF4361243.1"/>
    <property type="molecule type" value="Genomic_DNA"/>
</dbReference>
<protein>
    <submittedName>
        <fullName evidence="1">Uncharacterized protein</fullName>
    </submittedName>
</protein>
<name>A0A7J6ES50_CANSA</name>
<keyword evidence="2" id="KW-1185">Reference proteome</keyword>
<evidence type="ECO:0000313" key="1">
    <source>
        <dbReference type="EMBL" id="KAF4361243.1"/>
    </source>
</evidence>
<organism evidence="1 2">
    <name type="scientific">Cannabis sativa</name>
    <name type="common">Hemp</name>
    <name type="synonym">Marijuana</name>
    <dbReference type="NCBI Taxonomy" id="3483"/>
    <lineage>
        <taxon>Eukaryota</taxon>
        <taxon>Viridiplantae</taxon>
        <taxon>Streptophyta</taxon>
        <taxon>Embryophyta</taxon>
        <taxon>Tracheophyta</taxon>
        <taxon>Spermatophyta</taxon>
        <taxon>Magnoliopsida</taxon>
        <taxon>eudicotyledons</taxon>
        <taxon>Gunneridae</taxon>
        <taxon>Pentapetalae</taxon>
        <taxon>rosids</taxon>
        <taxon>fabids</taxon>
        <taxon>Rosales</taxon>
        <taxon>Cannabaceae</taxon>
        <taxon>Cannabis</taxon>
    </lineage>
</organism>
<gene>
    <name evidence="1" type="ORF">G4B88_000641</name>
</gene>
<proteinExistence type="predicted"/>
<sequence>MMAPFYCELSEKYPSLLFVVIDVDEMLNGVLFLTSAPREILKPLLLSSFSEMVNKLTSLLERTNPSCRRR</sequence>
<evidence type="ECO:0000313" key="2">
    <source>
        <dbReference type="Proteomes" id="UP000583929"/>
    </source>
</evidence>
<dbReference type="Proteomes" id="UP000583929">
    <property type="component" value="Unassembled WGS sequence"/>
</dbReference>
<accession>A0A7J6ES50</accession>
<reference evidence="1 2" key="1">
    <citation type="journal article" date="2020" name="bioRxiv">
        <title>Sequence and annotation of 42 cannabis genomes reveals extensive copy number variation in cannabinoid synthesis and pathogen resistance genes.</title>
        <authorList>
            <person name="Mckernan K.J."/>
            <person name="Helbert Y."/>
            <person name="Kane L.T."/>
            <person name="Ebling H."/>
            <person name="Zhang L."/>
            <person name="Liu B."/>
            <person name="Eaton Z."/>
            <person name="Mclaughlin S."/>
            <person name="Kingan S."/>
            <person name="Baybayan P."/>
            <person name="Concepcion G."/>
            <person name="Jordan M."/>
            <person name="Riva A."/>
            <person name="Barbazuk W."/>
            <person name="Harkins T."/>
        </authorList>
    </citation>
    <scope>NUCLEOTIDE SEQUENCE [LARGE SCALE GENOMIC DNA]</scope>
    <source>
        <strain evidence="2">cv. Jamaican Lion 4</strain>
        <tissue evidence="1">Leaf</tissue>
    </source>
</reference>
<dbReference type="AlphaFoldDB" id="A0A7J6ES50"/>